<evidence type="ECO:0000313" key="4">
    <source>
        <dbReference type="EMBL" id="KAF9451126.1"/>
    </source>
</evidence>
<organism evidence="4 5">
    <name type="scientific">Macrolepiota fuliginosa MF-IS2</name>
    <dbReference type="NCBI Taxonomy" id="1400762"/>
    <lineage>
        <taxon>Eukaryota</taxon>
        <taxon>Fungi</taxon>
        <taxon>Dikarya</taxon>
        <taxon>Basidiomycota</taxon>
        <taxon>Agaricomycotina</taxon>
        <taxon>Agaricomycetes</taxon>
        <taxon>Agaricomycetidae</taxon>
        <taxon>Agaricales</taxon>
        <taxon>Agaricineae</taxon>
        <taxon>Agaricaceae</taxon>
        <taxon>Macrolepiota</taxon>
    </lineage>
</organism>
<name>A0A9P5XL21_9AGAR</name>
<keyword evidence="2" id="KW-0472">Membrane</keyword>
<dbReference type="InterPro" id="IPR045340">
    <property type="entry name" value="DUF6533"/>
</dbReference>
<feature type="transmembrane region" description="Helical" evidence="2">
    <location>
        <begin position="23"/>
        <end position="41"/>
    </location>
</feature>
<feature type="domain" description="DUF6533" evidence="3">
    <location>
        <begin position="27"/>
        <end position="67"/>
    </location>
</feature>
<feature type="region of interest" description="Disordered" evidence="1">
    <location>
        <begin position="335"/>
        <end position="354"/>
    </location>
</feature>
<keyword evidence="2" id="KW-0812">Transmembrane</keyword>
<feature type="transmembrane region" description="Helical" evidence="2">
    <location>
        <begin position="288"/>
        <end position="305"/>
    </location>
</feature>
<proteinExistence type="predicted"/>
<feature type="transmembrane region" description="Helical" evidence="2">
    <location>
        <begin position="62"/>
        <end position="81"/>
    </location>
</feature>
<dbReference type="Proteomes" id="UP000807342">
    <property type="component" value="Unassembled WGS sequence"/>
</dbReference>
<dbReference type="OrthoDB" id="3349377at2759"/>
<feature type="compositionally biased region" description="Acidic residues" evidence="1">
    <location>
        <begin position="342"/>
        <end position="354"/>
    </location>
</feature>
<gene>
    <name evidence="4" type="ORF">P691DRAFT_757603</name>
</gene>
<protein>
    <recommendedName>
        <fullName evidence="3">DUF6533 domain-containing protein</fullName>
    </recommendedName>
</protein>
<comment type="caution">
    <text evidence="4">The sequence shown here is derived from an EMBL/GenBank/DDBJ whole genome shotgun (WGS) entry which is preliminary data.</text>
</comment>
<keyword evidence="2" id="KW-1133">Transmembrane helix</keyword>
<feature type="transmembrane region" description="Helical" evidence="2">
    <location>
        <begin position="257"/>
        <end position="276"/>
    </location>
</feature>
<dbReference type="EMBL" id="MU151091">
    <property type="protein sequence ID" value="KAF9451126.1"/>
    <property type="molecule type" value="Genomic_DNA"/>
</dbReference>
<feature type="transmembrane region" description="Helical" evidence="2">
    <location>
        <begin position="148"/>
        <end position="175"/>
    </location>
</feature>
<keyword evidence="5" id="KW-1185">Reference proteome</keyword>
<dbReference type="AlphaFoldDB" id="A0A9P5XL21"/>
<dbReference type="Pfam" id="PF20151">
    <property type="entry name" value="DUF6533"/>
    <property type="match status" value="1"/>
</dbReference>
<accession>A0A9P5XL21</accession>
<reference evidence="4" key="1">
    <citation type="submission" date="2020-11" db="EMBL/GenBank/DDBJ databases">
        <authorList>
            <consortium name="DOE Joint Genome Institute"/>
            <person name="Ahrendt S."/>
            <person name="Riley R."/>
            <person name="Andreopoulos W."/>
            <person name="Labutti K."/>
            <person name="Pangilinan J."/>
            <person name="Ruiz-Duenas F.J."/>
            <person name="Barrasa J.M."/>
            <person name="Sanchez-Garcia M."/>
            <person name="Camarero S."/>
            <person name="Miyauchi S."/>
            <person name="Serrano A."/>
            <person name="Linde D."/>
            <person name="Babiker R."/>
            <person name="Drula E."/>
            <person name="Ayuso-Fernandez I."/>
            <person name="Pacheco R."/>
            <person name="Padilla G."/>
            <person name="Ferreira P."/>
            <person name="Barriuso J."/>
            <person name="Kellner H."/>
            <person name="Castanera R."/>
            <person name="Alfaro M."/>
            <person name="Ramirez L."/>
            <person name="Pisabarro A.G."/>
            <person name="Kuo A."/>
            <person name="Tritt A."/>
            <person name="Lipzen A."/>
            <person name="He G."/>
            <person name="Yan M."/>
            <person name="Ng V."/>
            <person name="Cullen D."/>
            <person name="Martin F."/>
            <person name="Rosso M.-N."/>
            <person name="Henrissat B."/>
            <person name="Hibbett D."/>
            <person name="Martinez A.T."/>
            <person name="Grigoriev I.V."/>
        </authorList>
    </citation>
    <scope>NUCLEOTIDE SEQUENCE</scope>
    <source>
        <strain evidence="4">MF-IS2</strain>
    </source>
</reference>
<evidence type="ECO:0000256" key="1">
    <source>
        <dbReference type="SAM" id="MobiDB-lite"/>
    </source>
</evidence>
<evidence type="ECO:0000259" key="3">
    <source>
        <dbReference type="Pfam" id="PF20151"/>
    </source>
</evidence>
<evidence type="ECO:0000256" key="2">
    <source>
        <dbReference type="SAM" id="Phobius"/>
    </source>
</evidence>
<evidence type="ECO:0000313" key="5">
    <source>
        <dbReference type="Proteomes" id="UP000807342"/>
    </source>
</evidence>
<sequence>MDEFGITPEQYASGLHHMYTTSSLYYVALTLFVYDSLCLMSREVDHIHRGKWTLVRTIYLSIRVWTLSYLMYVSPVLLLTVKLMKTRFALYTWTHNYLPAPVSLDNVSYTMLILNYMGSYAQHIFGTEDSVVKILLVLRLRALWGGNLMVTTILLLATAAEMIINSFSTFAVGIINQKYMLSGFPLWSCFTVDPTPRETHILHVAQSGLSLELGLTLIKLGGELNRVRLLGNTIAERVAHVKTYTPIIYVFYRDGTLFFIPFSVMAVFALLSVLTLAPNGFNPFAIDWTPWVAIVYYLCGTRLILNVREAGCKLTQSMFTRPEFETLRFQRTHRGDETNQTYDEESGGIVEEDQ</sequence>